<organism evidence="1 2">
    <name type="scientific">Streptomyces ortus</name>
    <dbReference type="NCBI Taxonomy" id="2867268"/>
    <lineage>
        <taxon>Bacteria</taxon>
        <taxon>Bacillati</taxon>
        <taxon>Actinomycetota</taxon>
        <taxon>Actinomycetes</taxon>
        <taxon>Kitasatosporales</taxon>
        <taxon>Streptomycetaceae</taxon>
        <taxon>Streptomyces</taxon>
    </lineage>
</organism>
<dbReference type="EMBL" id="JAIFZO010000002">
    <property type="protein sequence ID" value="MCX4232065.1"/>
    <property type="molecule type" value="Genomic_DNA"/>
</dbReference>
<keyword evidence="2" id="KW-1185">Reference proteome</keyword>
<dbReference type="RefSeq" id="WP_267025168.1">
    <property type="nucleotide sequence ID" value="NZ_JAIFZO010000002.1"/>
</dbReference>
<comment type="caution">
    <text evidence="1">The sequence shown here is derived from an EMBL/GenBank/DDBJ whole genome shotgun (WGS) entry which is preliminary data.</text>
</comment>
<dbReference type="Proteomes" id="UP001165590">
    <property type="component" value="Unassembled WGS sequence"/>
</dbReference>
<name>A0ABT3V0B1_9ACTN</name>
<evidence type="ECO:0000313" key="1">
    <source>
        <dbReference type="EMBL" id="MCX4232065.1"/>
    </source>
</evidence>
<sequence length="58" mass="7109">MKQRYDDSQEAGRAWMRGELSSEEYFAMARRQAVRGRRLPALWWRIRQALRRSGRRVR</sequence>
<reference evidence="1" key="1">
    <citation type="journal article" date="2022" name="bioRxiv">
        <title>Discovery and biosynthetic assessment of Streptomyces ortus sp nov. isolated from a deep-sea sponge.</title>
        <authorList>
            <person name="Williams S.E."/>
        </authorList>
    </citation>
    <scope>NUCLEOTIDE SEQUENCE</scope>
    <source>
        <strain evidence="1">A15ISP2-DRY2</strain>
    </source>
</reference>
<accession>A0ABT3V0B1</accession>
<evidence type="ECO:0000313" key="2">
    <source>
        <dbReference type="Proteomes" id="UP001165590"/>
    </source>
</evidence>
<gene>
    <name evidence="1" type="ORF">K3769_04565</name>
</gene>
<proteinExistence type="predicted"/>
<protein>
    <submittedName>
        <fullName evidence="1">Uncharacterized protein</fullName>
    </submittedName>
</protein>